<dbReference type="NCBIfam" id="TIGR03696">
    <property type="entry name" value="Rhs_assc_core"/>
    <property type="match status" value="1"/>
</dbReference>
<reference evidence="2" key="1">
    <citation type="submission" date="2024-06" db="EMBL/GenBank/DDBJ databases">
        <title>Radixoralia hellwigii gen. nov., sp nov., isolated from a root canal in the human oral cavity.</title>
        <authorList>
            <person name="Bartsch S."/>
            <person name="Wittmer A."/>
            <person name="Schulz A.-K."/>
            <person name="Neumann-Schaal M."/>
            <person name="Wolf J."/>
            <person name="Gronow S."/>
            <person name="Tennert C."/>
            <person name="Haecker G."/>
            <person name="Cieplik F."/>
            <person name="Al-Ahmad A."/>
        </authorList>
    </citation>
    <scope>NUCLEOTIDE SEQUENCE [LARGE SCALE GENOMIC DNA]</scope>
    <source>
        <strain evidence="2">Wk13</strain>
    </source>
</reference>
<accession>A0ABV4UFX3</accession>
<keyword evidence="2" id="KW-1185">Reference proteome</keyword>
<dbReference type="PANTHER" id="PTHR32305">
    <property type="match status" value="1"/>
</dbReference>
<organism evidence="1 2">
    <name type="scientific">Dentiradicibacter hellwigii</name>
    <dbReference type="NCBI Taxonomy" id="3149053"/>
    <lineage>
        <taxon>Bacteria</taxon>
        <taxon>Pseudomonadati</taxon>
        <taxon>Pseudomonadota</taxon>
        <taxon>Betaproteobacteria</taxon>
        <taxon>Rhodocyclales</taxon>
        <taxon>Rhodocyclaceae</taxon>
        <taxon>Dentiradicibacter</taxon>
    </lineage>
</organism>
<comment type="caution">
    <text evidence="1">The sequence shown here is derived from an EMBL/GenBank/DDBJ whole genome shotgun (WGS) entry which is preliminary data.</text>
</comment>
<protein>
    <submittedName>
        <fullName evidence="1">RHS repeat-associated core domain-containing protein</fullName>
    </submittedName>
</protein>
<dbReference type="Proteomes" id="UP001574673">
    <property type="component" value="Unassembled WGS sequence"/>
</dbReference>
<evidence type="ECO:0000313" key="2">
    <source>
        <dbReference type="Proteomes" id="UP001574673"/>
    </source>
</evidence>
<dbReference type="EMBL" id="JBEUWX010000002">
    <property type="protein sequence ID" value="MFA9950072.1"/>
    <property type="molecule type" value="Genomic_DNA"/>
</dbReference>
<dbReference type="Gene3D" id="2.180.10.10">
    <property type="entry name" value="RHS repeat-associated core"/>
    <property type="match status" value="1"/>
</dbReference>
<dbReference type="PANTHER" id="PTHR32305:SF15">
    <property type="entry name" value="PROTEIN RHSA-RELATED"/>
    <property type="match status" value="1"/>
</dbReference>
<evidence type="ECO:0000313" key="1">
    <source>
        <dbReference type="EMBL" id="MFA9950072.1"/>
    </source>
</evidence>
<sequence length="210" mass="23654">MLSDAFSTVCCAARHDPWGNIEEAFNADPEHFEQTLRLPGQQHDKATGLYYNRHRFYDPRLGAYISQDPIGLDGGINLSSYVHDPLLLGDPWGLSTEMCHRRIQLPIIPGRHCFVRFNGDNNDTLSFDPEGVHADPAPKGATCVLAEGSENDSCVRREMNKCQDYHFTKNNCCHCVEEALKTCRQYIPVSQWPNWPINPGPQPGEPGYKP</sequence>
<dbReference type="InterPro" id="IPR050708">
    <property type="entry name" value="T6SS_VgrG/RHS"/>
</dbReference>
<dbReference type="RefSeq" id="WP_418891156.1">
    <property type="nucleotide sequence ID" value="NZ_JBEUWX010000002.1"/>
</dbReference>
<name>A0ABV4UFX3_9RHOO</name>
<proteinExistence type="predicted"/>
<dbReference type="InterPro" id="IPR022385">
    <property type="entry name" value="Rhs_assc_core"/>
</dbReference>
<dbReference type="PRINTS" id="PR00394">
    <property type="entry name" value="RHSPROTEIN"/>
</dbReference>
<gene>
    <name evidence="1" type="ORF">ABCS64_07035</name>
</gene>